<reference evidence="5 6" key="1">
    <citation type="submission" date="2018-06" db="EMBL/GenBank/DDBJ databases">
        <title>Genomic Encyclopedia of Archaeal and Bacterial Type Strains, Phase II (KMG-II): from individual species to whole genera.</title>
        <authorList>
            <person name="Goeker M."/>
        </authorList>
    </citation>
    <scope>NUCLEOTIDE SEQUENCE [LARGE SCALE GENOMIC DNA]</scope>
    <source>
        <strain evidence="5 6">DSM 29821</strain>
    </source>
</reference>
<dbReference type="GO" id="GO:0043565">
    <property type="term" value="F:sequence-specific DNA binding"/>
    <property type="evidence" value="ECO:0007669"/>
    <property type="project" value="InterPro"/>
</dbReference>
<comment type="caution">
    <text evidence="5">The sequence shown here is derived from an EMBL/GenBank/DDBJ whole genome shotgun (WGS) entry which is preliminary data.</text>
</comment>
<keyword evidence="2 5" id="KW-0238">DNA-binding</keyword>
<evidence type="ECO:0000256" key="3">
    <source>
        <dbReference type="ARBA" id="ARBA00023163"/>
    </source>
</evidence>
<dbReference type="Proteomes" id="UP000249819">
    <property type="component" value="Unassembled WGS sequence"/>
</dbReference>
<dbReference type="PROSITE" id="PS01124">
    <property type="entry name" value="HTH_ARAC_FAMILY_2"/>
    <property type="match status" value="1"/>
</dbReference>
<accession>A0A327W506</accession>
<keyword evidence="3" id="KW-0804">Transcription</keyword>
<dbReference type="InterPro" id="IPR020449">
    <property type="entry name" value="Tscrpt_reg_AraC-type_HTH"/>
</dbReference>
<evidence type="ECO:0000256" key="1">
    <source>
        <dbReference type="ARBA" id="ARBA00023015"/>
    </source>
</evidence>
<evidence type="ECO:0000313" key="6">
    <source>
        <dbReference type="Proteomes" id="UP000249819"/>
    </source>
</evidence>
<evidence type="ECO:0000256" key="2">
    <source>
        <dbReference type="ARBA" id="ARBA00023125"/>
    </source>
</evidence>
<protein>
    <submittedName>
        <fullName evidence="5">AraC-like DNA-binding protein</fullName>
    </submittedName>
</protein>
<keyword evidence="6" id="KW-1185">Reference proteome</keyword>
<dbReference type="SUPFAM" id="SSF46689">
    <property type="entry name" value="Homeodomain-like"/>
    <property type="match status" value="1"/>
</dbReference>
<dbReference type="AlphaFoldDB" id="A0A327W506"/>
<name>A0A327W506_9BACT</name>
<proteinExistence type="predicted"/>
<dbReference type="PANTHER" id="PTHR43280">
    <property type="entry name" value="ARAC-FAMILY TRANSCRIPTIONAL REGULATOR"/>
    <property type="match status" value="1"/>
</dbReference>
<dbReference type="SMART" id="SM00342">
    <property type="entry name" value="HTH_ARAC"/>
    <property type="match status" value="1"/>
</dbReference>
<dbReference type="InterPro" id="IPR018060">
    <property type="entry name" value="HTH_AraC"/>
</dbReference>
<organism evidence="5 6">
    <name type="scientific">Chitinophaga dinghuensis</name>
    <dbReference type="NCBI Taxonomy" id="1539050"/>
    <lineage>
        <taxon>Bacteria</taxon>
        <taxon>Pseudomonadati</taxon>
        <taxon>Bacteroidota</taxon>
        <taxon>Chitinophagia</taxon>
        <taxon>Chitinophagales</taxon>
        <taxon>Chitinophagaceae</taxon>
        <taxon>Chitinophaga</taxon>
    </lineage>
</organism>
<dbReference type="PANTHER" id="PTHR43280:SF32">
    <property type="entry name" value="TRANSCRIPTIONAL REGULATORY PROTEIN"/>
    <property type="match status" value="1"/>
</dbReference>
<dbReference type="PRINTS" id="PR00032">
    <property type="entry name" value="HTHARAC"/>
</dbReference>
<evidence type="ECO:0000259" key="4">
    <source>
        <dbReference type="PROSITE" id="PS01124"/>
    </source>
</evidence>
<dbReference type="GO" id="GO:0003700">
    <property type="term" value="F:DNA-binding transcription factor activity"/>
    <property type="evidence" value="ECO:0007669"/>
    <property type="project" value="InterPro"/>
</dbReference>
<evidence type="ECO:0000313" key="5">
    <source>
        <dbReference type="EMBL" id="RAJ80058.1"/>
    </source>
</evidence>
<dbReference type="Pfam" id="PF12833">
    <property type="entry name" value="HTH_18"/>
    <property type="match status" value="1"/>
</dbReference>
<dbReference type="Gene3D" id="1.10.10.60">
    <property type="entry name" value="Homeodomain-like"/>
    <property type="match status" value="1"/>
</dbReference>
<sequence>MTEYALPLMKLKLTAENTGGELLLFKEEAGFDRQFYSKDRFNKYFTIAWNPGESQTVTIDGTEHTFPGNSLLTLLFNQSFSFEEAESIIAWQFNREFYCIIDHDSEVSCVGFLFSSTDHMFVELDETAQEKLLLLTSVFTEEFRTSDRIQHEMLLVLLKRLIIYVTSLAKLGYVPAKKLQDERFHIIRKFNLLVEANFKTAHAVSFYAELLHKSPKTLSNLFAIYNQKSPSQIIQERITVEAKRFLLYTEKSVKQITYELGFEDVAYFSNFFKKNTGVAPSDFRTVGAGVQEGK</sequence>
<dbReference type="EMBL" id="QLMA01000005">
    <property type="protein sequence ID" value="RAJ80058.1"/>
    <property type="molecule type" value="Genomic_DNA"/>
</dbReference>
<feature type="domain" description="HTH araC/xylS-type" evidence="4">
    <location>
        <begin position="188"/>
        <end position="286"/>
    </location>
</feature>
<dbReference type="InterPro" id="IPR009057">
    <property type="entry name" value="Homeodomain-like_sf"/>
</dbReference>
<gene>
    <name evidence="5" type="ORF">CLV59_105165</name>
</gene>
<keyword evidence="1" id="KW-0805">Transcription regulation</keyword>